<dbReference type="GeneID" id="42004546"/>
<evidence type="ECO:0000313" key="4">
    <source>
        <dbReference type="Proteomes" id="UP000319731"/>
    </source>
</evidence>
<keyword evidence="2" id="KW-1133">Transmembrane helix</keyword>
<protein>
    <recommendedName>
        <fullName evidence="5">Transmembrane protein</fullName>
    </recommendedName>
</protein>
<dbReference type="AlphaFoldDB" id="A0A507BWW3"/>
<feature type="transmembrane region" description="Helical" evidence="2">
    <location>
        <begin position="411"/>
        <end position="435"/>
    </location>
</feature>
<dbReference type="SUPFAM" id="SSF50965">
    <property type="entry name" value="Galactose oxidase, central domain"/>
    <property type="match status" value="1"/>
</dbReference>
<evidence type="ECO:0000256" key="2">
    <source>
        <dbReference type="SAM" id="Phobius"/>
    </source>
</evidence>
<gene>
    <name evidence="3" type="ORF">SmJEL517_g03321</name>
</gene>
<sequence length="633" mass="66374">MGDVTAIANTNAGILSIGGPSKQAFYIPSSTFQPIPIQPFDYKKYLSCSNFKEQVYCISDNVSTLYKFDATTLQLVPQVPLSRDPAPSYGNVQVFSAGSGMYLYGGLDPPLLSSLDVKTGDVKPLMTLNMLSRRTGFSVAAMSPQEVLVMFGQSGEGGYPIPIEDAIFKFSLTTNSFSPVVTTGNAPPPGSQYPTCVSSRNTVFVATNDATGMPMVYELNATTMAWTSFPKPTGQYAPQSGTRIGVACLPGNYLVMIFDPPAVYTLDYVSRQFVPPGTVMGGVGGGVVNPSPAGGLVSPTMMATPTSSVKPIATAPNVVTSPTRAGSAILSATLSGFSPAPMLPPGVPTPVISQPSALMAGSVLITSPALLRFSPASSIKPSIHASTTSSATPKVVVPLLPVSRANVPNPILIAVGGVAAFTVLVTIAVFLMVYLNRRRENEENNQQRGEGWEGFTYQAPPSTARDTPPSNTRGTGDSNNGYGGYNSNRDTLQEEVMASPHQIVEGYMGPQQPLHIVGDPPPQPQYPQTVDAGMILGQYPQAVEGAYAPTRQIGPTEYGVAEVGAPFLREVGGSQRRRKVPSVPLHSTPPPVYVTPLTGTPPIYVTPATGSSTDLTTVVPAGGNEEGESSGKQ</sequence>
<dbReference type="RefSeq" id="XP_031024714.1">
    <property type="nucleotide sequence ID" value="XM_031169249.1"/>
</dbReference>
<accession>A0A507BWW3</accession>
<dbReference type="OrthoDB" id="10608464at2759"/>
<dbReference type="EMBL" id="QEAO01000017">
    <property type="protein sequence ID" value="TPX33830.1"/>
    <property type="molecule type" value="Genomic_DNA"/>
</dbReference>
<comment type="caution">
    <text evidence="3">The sequence shown here is derived from an EMBL/GenBank/DDBJ whole genome shotgun (WGS) entry which is preliminary data.</text>
</comment>
<keyword evidence="4" id="KW-1185">Reference proteome</keyword>
<dbReference type="InterPro" id="IPR011043">
    <property type="entry name" value="Gal_Oxase/kelch_b-propeller"/>
</dbReference>
<feature type="region of interest" description="Disordered" evidence="1">
    <location>
        <begin position="441"/>
        <end position="488"/>
    </location>
</feature>
<reference evidence="3 4" key="1">
    <citation type="journal article" date="2019" name="Sci. Rep.">
        <title>Comparative genomics of chytrid fungi reveal insights into the obligate biotrophic and pathogenic lifestyle of Synchytrium endobioticum.</title>
        <authorList>
            <person name="van de Vossenberg B.T.L.H."/>
            <person name="Warris S."/>
            <person name="Nguyen H.D.T."/>
            <person name="van Gent-Pelzer M.P.E."/>
            <person name="Joly D.L."/>
            <person name="van de Geest H.C."/>
            <person name="Bonants P.J.M."/>
            <person name="Smith D.S."/>
            <person name="Levesque C.A."/>
            <person name="van der Lee T.A.J."/>
        </authorList>
    </citation>
    <scope>NUCLEOTIDE SEQUENCE [LARGE SCALE GENOMIC DNA]</scope>
    <source>
        <strain evidence="3 4">JEL517</strain>
    </source>
</reference>
<dbReference type="InterPro" id="IPR015915">
    <property type="entry name" value="Kelch-typ_b-propeller"/>
</dbReference>
<evidence type="ECO:0008006" key="5">
    <source>
        <dbReference type="Google" id="ProtNLM"/>
    </source>
</evidence>
<dbReference type="Proteomes" id="UP000319731">
    <property type="component" value="Unassembled WGS sequence"/>
</dbReference>
<feature type="compositionally biased region" description="Polar residues" evidence="1">
    <location>
        <begin position="459"/>
        <end position="472"/>
    </location>
</feature>
<keyword evidence="2" id="KW-0812">Transmembrane</keyword>
<feature type="region of interest" description="Disordered" evidence="1">
    <location>
        <begin position="573"/>
        <end position="633"/>
    </location>
</feature>
<evidence type="ECO:0000256" key="1">
    <source>
        <dbReference type="SAM" id="MobiDB-lite"/>
    </source>
</evidence>
<feature type="compositionally biased region" description="Low complexity" evidence="1">
    <location>
        <begin position="473"/>
        <end position="488"/>
    </location>
</feature>
<name>A0A507BWW3_9FUNG</name>
<organism evidence="3 4">
    <name type="scientific">Synchytrium microbalum</name>
    <dbReference type="NCBI Taxonomy" id="1806994"/>
    <lineage>
        <taxon>Eukaryota</taxon>
        <taxon>Fungi</taxon>
        <taxon>Fungi incertae sedis</taxon>
        <taxon>Chytridiomycota</taxon>
        <taxon>Chytridiomycota incertae sedis</taxon>
        <taxon>Chytridiomycetes</taxon>
        <taxon>Synchytriales</taxon>
        <taxon>Synchytriaceae</taxon>
        <taxon>Synchytrium</taxon>
    </lineage>
</organism>
<proteinExistence type="predicted"/>
<dbReference type="Gene3D" id="2.120.10.80">
    <property type="entry name" value="Kelch-type beta propeller"/>
    <property type="match status" value="1"/>
</dbReference>
<keyword evidence="2" id="KW-0472">Membrane</keyword>
<evidence type="ECO:0000313" key="3">
    <source>
        <dbReference type="EMBL" id="TPX33830.1"/>
    </source>
</evidence>